<keyword evidence="2" id="KW-1185">Reference proteome</keyword>
<organism evidence="2 3">
    <name type="scientific">Haemonchus contortus</name>
    <name type="common">Barber pole worm</name>
    <dbReference type="NCBI Taxonomy" id="6289"/>
    <lineage>
        <taxon>Eukaryota</taxon>
        <taxon>Metazoa</taxon>
        <taxon>Ecdysozoa</taxon>
        <taxon>Nematoda</taxon>
        <taxon>Chromadorea</taxon>
        <taxon>Rhabditida</taxon>
        <taxon>Rhabditina</taxon>
        <taxon>Rhabditomorpha</taxon>
        <taxon>Strongyloidea</taxon>
        <taxon>Trichostrongylidae</taxon>
        <taxon>Haemonchus</taxon>
    </lineage>
</organism>
<keyword evidence="1" id="KW-0732">Signal</keyword>
<dbReference type="AlphaFoldDB" id="A0A7I4Z300"/>
<proteinExistence type="predicted"/>
<evidence type="ECO:0000313" key="3">
    <source>
        <dbReference type="WBParaSite" id="HCON_00175870-00001"/>
    </source>
</evidence>
<feature type="chain" id="PRO_5029904335" evidence="1">
    <location>
        <begin position="27"/>
        <end position="72"/>
    </location>
</feature>
<protein>
    <submittedName>
        <fullName evidence="3">Secreted protein</fullName>
    </submittedName>
</protein>
<evidence type="ECO:0000256" key="1">
    <source>
        <dbReference type="SAM" id="SignalP"/>
    </source>
</evidence>
<sequence length="72" mass="8250">MTTVSRVLFTSIIAIVISSSSMEVFASTFNHIYNLDGSHISRILNFSKKWSSLEPSIRFFKRMSLPVDSYEE</sequence>
<accession>A0A7I4Z300</accession>
<evidence type="ECO:0000313" key="2">
    <source>
        <dbReference type="Proteomes" id="UP000025227"/>
    </source>
</evidence>
<dbReference type="Proteomes" id="UP000025227">
    <property type="component" value="Unplaced"/>
</dbReference>
<dbReference type="WBParaSite" id="HCON_00175870-00001">
    <property type="protein sequence ID" value="HCON_00175870-00001"/>
    <property type="gene ID" value="HCON_00175870"/>
</dbReference>
<feature type="signal peptide" evidence="1">
    <location>
        <begin position="1"/>
        <end position="26"/>
    </location>
</feature>
<name>A0A7I4Z300_HAECO</name>
<dbReference type="OrthoDB" id="5800746at2759"/>
<reference evidence="3" key="1">
    <citation type="submission" date="2020-12" db="UniProtKB">
        <authorList>
            <consortium name="WormBaseParasite"/>
        </authorList>
    </citation>
    <scope>IDENTIFICATION</scope>
    <source>
        <strain evidence="3">MHco3</strain>
    </source>
</reference>